<dbReference type="Proteomes" id="UP000466442">
    <property type="component" value="Unassembled WGS sequence"/>
</dbReference>
<feature type="coiled-coil region" evidence="1">
    <location>
        <begin position="53"/>
        <end position="80"/>
    </location>
</feature>
<feature type="compositionally biased region" description="Low complexity" evidence="2">
    <location>
        <begin position="1"/>
        <end position="19"/>
    </location>
</feature>
<reference evidence="3" key="1">
    <citation type="journal article" date="2021" name="Mol. Ecol. Resour.">
        <title>Apolygus lucorum genome provides insights into omnivorousness and mesophyll feeding.</title>
        <authorList>
            <person name="Liu Y."/>
            <person name="Liu H."/>
            <person name="Wang H."/>
            <person name="Huang T."/>
            <person name="Liu B."/>
            <person name="Yang B."/>
            <person name="Yin L."/>
            <person name="Li B."/>
            <person name="Zhang Y."/>
            <person name="Zhang S."/>
            <person name="Jiang F."/>
            <person name="Zhang X."/>
            <person name="Ren Y."/>
            <person name="Wang B."/>
            <person name="Wang S."/>
            <person name="Lu Y."/>
            <person name="Wu K."/>
            <person name="Fan W."/>
            <person name="Wang G."/>
        </authorList>
    </citation>
    <scope>NUCLEOTIDE SEQUENCE</scope>
    <source>
        <strain evidence="3">12Hb</strain>
    </source>
</reference>
<protein>
    <submittedName>
        <fullName evidence="3">Uncharacterized protein</fullName>
    </submittedName>
</protein>
<dbReference type="AlphaFoldDB" id="A0A8S9XFC4"/>
<sequence length="273" mass="30279">MCSCGDYGSSSDSLGSGDSEALSVDMDDTPVGQMSLKQLMEAMVTVLPTKEEFKGLKTEISQIKAENVGLREEVKELRSMCRQNADTIEFLQNKAKECNLIFRGLQQSRDDDPATTVGKLVTETLGLSGEIPIKKAFFLGQAKQIILAEFRSTDDKWAILKTTHKLRGTGVSISQDYCLRTREKRSKLFTLKDELKKRKGEQIVAVVRGSTLHVNNTRFFWDLEKGLECSGQRDAITALKSVTGEDLEQFVGGLAHEKRTTSAADGGHRNQRP</sequence>
<name>A0A8S9XFC4_APOLU</name>
<keyword evidence="1" id="KW-0175">Coiled coil</keyword>
<evidence type="ECO:0000313" key="3">
    <source>
        <dbReference type="EMBL" id="KAF6206978.1"/>
    </source>
</evidence>
<evidence type="ECO:0000256" key="1">
    <source>
        <dbReference type="SAM" id="Coils"/>
    </source>
</evidence>
<organism evidence="3 4">
    <name type="scientific">Apolygus lucorum</name>
    <name type="common">Small green plant bug</name>
    <name type="synonym">Lygocoris lucorum</name>
    <dbReference type="NCBI Taxonomy" id="248454"/>
    <lineage>
        <taxon>Eukaryota</taxon>
        <taxon>Metazoa</taxon>
        <taxon>Ecdysozoa</taxon>
        <taxon>Arthropoda</taxon>
        <taxon>Hexapoda</taxon>
        <taxon>Insecta</taxon>
        <taxon>Pterygota</taxon>
        <taxon>Neoptera</taxon>
        <taxon>Paraneoptera</taxon>
        <taxon>Hemiptera</taxon>
        <taxon>Heteroptera</taxon>
        <taxon>Panheteroptera</taxon>
        <taxon>Cimicomorpha</taxon>
        <taxon>Miridae</taxon>
        <taxon>Mirini</taxon>
        <taxon>Apolygus</taxon>
    </lineage>
</organism>
<accession>A0A8S9XFC4</accession>
<proteinExistence type="predicted"/>
<dbReference type="OrthoDB" id="6628370at2759"/>
<keyword evidence="4" id="KW-1185">Reference proteome</keyword>
<comment type="caution">
    <text evidence="3">The sequence shown here is derived from an EMBL/GenBank/DDBJ whole genome shotgun (WGS) entry which is preliminary data.</text>
</comment>
<gene>
    <name evidence="3" type="ORF">GE061_018215</name>
</gene>
<dbReference type="EMBL" id="WIXP02000008">
    <property type="protein sequence ID" value="KAF6206978.1"/>
    <property type="molecule type" value="Genomic_DNA"/>
</dbReference>
<evidence type="ECO:0000313" key="4">
    <source>
        <dbReference type="Proteomes" id="UP000466442"/>
    </source>
</evidence>
<feature type="region of interest" description="Disordered" evidence="2">
    <location>
        <begin position="1"/>
        <end position="26"/>
    </location>
</feature>
<evidence type="ECO:0000256" key="2">
    <source>
        <dbReference type="SAM" id="MobiDB-lite"/>
    </source>
</evidence>